<dbReference type="InterPro" id="IPR003340">
    <property type="entry name" value="B3_DNA-bd"/>
</dbReference>
<evidence type="ECO:0000256" key="3">
    <source>
        <dbReference type="ARBA" id="ARBA00023125"/>
    </source>
</evidence>
<name>A0A565BNJ4_9BRAS</name>
<reference evidence="7" key="1">
    <citation type="submission" date="2019-07" db="EMBL/GenBank/DDBJ databases">
        <authorList>
            <person name="Dittberner H."/>
        </authorList>
    </citation>
    <scope>NUCLEOTIDE SEQUENCE [LARGE SCALE GENOMIC DNA]</scope>
</reference>
<accession>A0A565BNJ4</accession>
<dbReference type="Gene3D" id="2.40.330.10">
    <property type="entry name" value="DNA-binding pseudobarrel domain"/>
    <property type="match status" value="1"/>
</dbReference>
<keyword evidence="4" id="KW-0804">Transcription</keyword>
<evidence type="ECO:0000313" key="7">
    <source>
        <dbReference type="EMBL" id="VVB02769.1"/>
    </source>
</evidence>
<sequence>MASSSIASSSMASSSKRSRSPTPEEDDEDEKPRPKKFAFDLNEEPEPELEEDDSDATLALLRRWNVPATPPAKMVHPGLIGLCSKPIRMQLTKKDVNFEDEKQSKLVLSKSKLTNEFDLFVRGKEWMVVSVYGPDGKIHEIKMWIDEKEDKIDLKKGWSKFVGDYDLKEICDFVAVWMFWNKEGREICLAIDTMRLVVRKLVSQRISKAVFDDED</sequence>
<feature type="compositionally biased region" description="Acidic residues" evidence="6">
    <location>
        <begin position="41"/>
        <end position="54"/>
    </location>
</feature>
<dbReference type="EMBL" id="CABITT030000004">
    <property type="protein sequence ID" value="VVB02769.1"/>
    <property type="molecule type" value="Genomic_DNA"/>
</dbReference>
<proteinExistence type="predicted"/>
<feature type="compositionally biased region" description="Low complexity" evidence="6">
    <location>
        <begin position="1"/>
        <end position="15"/>
    </location>
</feature>
<protein>
    <recommendedName>
        <fullName evidence="9">TF-B3 domain-containing protein</fullName>
    </recommendedName>
</protein>
<gene>
    <name evidence="7" type="ORF">ANE_LOCUS13213</name>
</gene>
<keyword evidence="8" id="KW-1185">Reference proteome</keyword>
<evidence type="ECO:0000256" key="2">
    <source>
        <dbReference type="ARBA" id="ARBA00023015"/>
    </source>
</evidence>
<dbReference type="GO" id="GO:0005634">
    <property type="term" value="C:nucleus"/>
    <property type="evidence" value="ECO:0007669"/>
    <property type="project" value="UniProtKB-SubCell"/>
</dbReference>
<dbReference type="GO" id="GO:0003677">
    <property type="term" value="F:DNA binding"/>
    <property type="evidence" value="ECO:0007669"/>
    <property type="project" value="UniProtKB-KW"/>
</dbReference>
<dbReference type="OrthoDB" id="668173at2759"/>
<evidence type="ECO:0000256" key="1">
    <source>
        <dbReference type="ARBA" id="ARBA00004123"/>
    </source>
</evidence>
<keyword evidence="5" id="KW-0539">Nucleus</keyword>
<comment type="subcellular location">
    <subcellularLocation>
        <location evidence="1">Nucleus</location>
    </subcellularLocation>
</comment>
<comment type="caution">
    <text evidence="7">The sequence shown here is derived from an EMBL/GenBank/DDBJ whole genome shotgun (WGS) entry which is preliminary data.</text>
</comment>
<keyword evidence="2" id="KW-0805">Transcription regulation</keyword>
<organism evidence="7 8">
    <name type="scientific">Arabis nemorensis</name>
    <dbReference type="NCBI Taxonomy" id="586526"/>
    <lineage>
        <taxon>Eukaryota</taxon>
        <taxon>Viridiplantae</taxon>
        <taxon>Streptophyta</taxon>
        <taxon>Embryophyta</taxon>
        <taxon>Tracheophyta</taxon>
        <taxon>Spermatophyta</taxon>
        <taxon>Magnoliopsida</taxon>
        <taxon>eudicotyledons</taxon>
        <taxon>Gunneridae</taxon>
        <taxon>Pentapetalae</taxon>
        <taxon>rosids</taxon>
        <taxon>malvids</taxon>
        <taxon>Brassicales</taxon>
        <taxon>Brassicaceae</taxon>
        <taxon>Arabideae</taxon>
        <taxon>Arabis</taxon>
    </lineage>
</organism>
<dbReference type="SUPFAM" id="SSF101936">
    <property type="entry name" value="DNA-binding pseudobarrel domain"/>
    <property type="match status" value="1"/>
</dbReference>
<evidence type="ECO:0000256" key="6">
    <source>
        <dbReference type="SAM" id="MobiDB-lite"/>
    </source>
</evidence>
<evidence type="ECO:0000313" key="8">
    <source>
        <dbReference type="Proteomes" id="UP000489600"/>
    </source>
</evidence>
<dbReference type="InterPro" id="IPR015300">
    <property type="entry name" value="DNA-bd_pseudobarrel_sf"/>
</dbReference>
<dbReference type="AlphaFoldDB" id="A0A565BNJ4"/>
<dbReference type="CDD" id="cd10017">
    <property type="entry name" value="B3_DNA"/>
    <property type="match status" value="1"/>
</dbReference>
<dbReference type="Proteomes" id="UP000489600">
    <property type="component" value="Unassembled WGS sequence"/>
</dbReference>
<evidence type="ECO:0008006" key="9">
    <source>
        <dbReference type="Google" id="ProtNLM"/>
    </source>
</evidence>
<evidence type="ECO:0000256" key="5">
    <source>
        <dbReference type="ARBA" id="ARBA00023242"/>
    </source>
</evidence>
<keyword evidence="3" id="KW-0238">DNA-binding</keyword>
<evidence type="ECO:0000256" key="4">
    <source>
        <dbReference type="ARBA" id="ARBA00023163"/>
    </source>
</evidence>
<feature type="region of interest" description="Disordered" evidence="6">
    <location>
        <begin position="1"/>
        <end position="54"/>
    </location>
</feature>